<feature type="region of interest" description="Disordered" evidence="3">
    <location>
        <begin position="1"/>
        <end position="151"/>
    </location>
</feature>
<dbReference type="Gene3D" id="3.30.300.30">
    <property type="match status" value="1"/>
</dbReference>
<dbReference type="FunFam" id="3.40.50.12780:FF:000003">
    <property type="entry name" value="Long-chain-fatty-acid--CoA ligase FadD"/>
    <property type="match status" value="1"/>
</dbReference>
<dbReference type="NCBIfam" id="NF004837">
    <property type="entry name" value="PRK06187.1"/>
    <property type="match status" value="1"/>
</dbReference>
<name>A0A1I2DNS3_9BACL</name>
<comment type="similarity">
    <text evidence="1">Belongs to the ATP-dependent AMP-binding enzyme family.</text>
</comment>
<feature type="compositionally biased region" description="Low complexity" evidence="3">
    <location>
        <begin position="77"/>
        <end position="101"/>
    </location>
</feature>
<dbReference type="InterPro" id="IPR025110">
    <property type="entry name" value="AMP-bd_C"/>
</dbReference>
<dbReference type="Proteomes" id="UP000198855">
    <property type="component" value="Unassembled WGS sequence"/>
</dbReference>
<dbReference type="Gene3D" id="3.40.50.12780">
    <property type="entry name" value="N-terminal domain of ligase-like"/>
    <property type="match status" value="1"/>
</dbReference>
<feature type="compositionally biased region" description="Pro residues" evidence="3">
    <location>
        <begin position="139"/>
        <end position="149"/>
    </location>
</feature>
<sequence length="709" mass="77432">MDRANQERPLVPEDRQEPTDSAPIETLLPPQQEEAAAPQLIAAELPTETAPGEEAVAVESEQLSAGAASPEEPPAVEPTSSEAEASSGEPAAAQPAPASEPAAEEAFSEEPPAAELAPGGVPHEELAPEEAVASAASPPEEPVAPPAEIPKPWLRHYPPEIPASLDYPNHGIPQFLINAVEKFPANEAVHFLGKSLTYRELYDHTCRLANGLISLGINRGDRVAIMLPNCPQAVISYYAALMIGAVVVQTNPLYVERELEHQLKDSGATTIITVDLFYERVANVRGEFPEAGPLPKLKNVIITSLKDGLPFPKNLLYPLKQRKEGFKADIPYGRHGVVAYRKLLASSSNLPVITDIHGSDLAQLQYTGGTTGTPKGVMLTHRNLVANTMQTSAWCYKVKDGYERFLAVLPLFHVFGLTVLMNFSVMRAGSLVLLPRFETETVLDTISRQQPTLFPGAPTMYVALINHKKSATTDLSSIEACISGSAALPLEVQEQFEKMTGGKLIEGYGLTEASPVTHANLIWGKRKIGTIGMPFPDTEVAIFSPDGRPLPVREVGELVIRGPQVMKGYWNNPKESEIVLRGGWLHTGDLGYMDEDGYFTIVDRIKDVIIAGGFNIYPREVEEVLYEHPAVMEATVLGVKDPYRGETVKAFIVLKKGSTVSAAQLDVWCRQRLASFKVPHLYEFRDSLPKTMIGKVLKRKLLEELEKEQ</sequence>
<gene>
    <name evidence="6" type="ORF">SAMN05216378_4200</name>
</gene>
<feature type="compositionally biased region" description="Basic and acidic residues" evidence="3">
    <location>
        <begin position="1"/>
        <end position="18"/>
    </location>
</feature>
<dbReference type="InterPro" id="IPR042099">
    <property type="entry name" value="ANL_N_sf"/>
</dbReference>
<dbReference type="RefSeq" id="WP_342716428.1">
    <property type="nucleotide sequence ID" value="NZ_FOMT01000004.1"/>
</dbReference>
<dbReference type="GO" id="GO:0016877">
    <property type="term" value="F:ligase activity, forming carbon-sulfur bonds"/>
    <property type="evidence" value="ECO:0007669"/>
    <property type="project" value="UniProtKB-ARBA"/>
</dbReference>
<dbReference type="Pfam" id="PF13193">
    <property type="entry name" value="AMP-binding_C"/>
    <property type="match status" value="1"/>
</dbReference>
<dbReference type="CDD" id="cd05936">
    <property type="entry name" value="FC-FACS_FadD_like"/>
    <property type="match status" value="1"/>
</dbReference>
<dbReference type="SUPFAM" id="SSF56801">
    <property type="entry name" value="Acetyl-CoA synthetase-like"/>
    <property type="match status" value="1"/>
</dbReference>
<evidence type="ECO:0000313" key="7">
    <source>
        <dbReference type="Proteomes" id="UP000198855"/>
    </source>
</evidence>
<keyword evidence="2" id="KW-0436">Ligase</keyword>
<dbReference type="Pfam" id="PF00501">
    <property type="entry name" value="AMP-binding"/>
    <property type="match status" value="1"/>
</dbReference>
<dbReference type="InterPro" id="IPR045851">
    <property type="entry name" value="AMP-bd_C_sf"/>
</dbReference>
<dbReference type="AlphaFoldDB" id="A0A1I2DNS3"/>
<dbReference type="PANTHER" id="PTHR43767">
    <property type="entry name" value="LONG-CHAIN-FATTY-ACID--COA LIGASE"/>
    <property type="match status" value="1"/>
</dbReference>
<dbReference type="FunFam" id="3.30.300.30:FF:000008">
    <property type="entry name" value="2,3-dihydroxybenzoate-AMP ligase"/>
    <property type="match status" value="1"/>
</dbReference>
<feature type="domain" description="AMP-dependent synthetase/ligase" evidence="4">
    <location>
        <begin position="179"/>
        <end position="570"/>
    </location>
</feature>
<protein>
    <submittedName>
        <fullName evidence="6">Long-chain acyl-CoA synthetase</fullName>
    </submittedName>
</protein>
<organism evidence="6 7">
    <name type="scientific">Paenibacillus catalpae</name>
    <dbReference type="NCBI Taxonomy" id="1045775"/>
    <lineage>
        <taxon>Bacteria</taxon>
        <taxon>Bacillati</taxon>
        <taxon>Bacillota</taxon>
        <taxon>Bacilli</taxon>
        <taxon>Bacillales</taxon>
        <taxon>Paenibacillaceae</taxon>
        <taxon>Paenibacillus</taxon>
    </lineage>
</organism>
<dbReference type="InterPro" id="IPR000873">
    <property type="entry name" value="AMP-dep_synth/lig_dom"/>
</dbReference>
<dbReference type="InterPro" id="IPR050237">
    <property type="entry name" value="ATP-dep_AMP-bd_enzyme"/>
</dbReference>
<keyword evidence="7" id="KW-1185">Reference proteome</keyword>
<evidence type="ECO:0000259" key="5">
    <source>
        <dbReference type="Pfam" id="PF13193"/>
    </source>
</evidence>
<dbReference type="EMBL" id="FOMT01000004">
    <property type="protein sequence ID" value="SFE82264.1"/>
    <property type="molecule type" value="Genomic_DNA"/>
</dbReference>
<accession>A0A1I2DNS3</accession>
<evidence type="ECO:0000256" key="3">
    <source>
        <dbReference type="SAM" id="MobiDB-lite"/>
    </source>
</evidence>
<feature type="compositionally biased region" description="Low complexity" evidence="3">
    <location>
        <begin position="129"/>
        <end position="138"/>
    </location>
</feature>
<evidence type="ECO:0000256" key="1">
    <source>
        <dbReference type="ARBA" id="ARBA00006432"/>
    </source>
</evidence>
<dbReference type="PANTHER" id="PTHR43767:SF9">
    <property type="entry name" value="LONG-CHAIN-FATTY-ACID--COA LIGASE"/>
    <property type="match status" value="1"/>
</dbReference>
<feature type="compositionally biased region" description="Low complexity" evidence="3">
    <location>
        <begin position="109"/>
        <end position="121"/>
    </location>
</feature>
<evidence type="ECO:0000256" key="2">
    <source>
        <dbReference type="ARBA" id="ARBA00022598"/>
    </source>
</evidence>
<dbReference type="PROSITE" id="PS00455">
    <property type="entry name" value="AMP_BINDING"/>
    <property type="match status" value="1"/>
</dbReference>
<reference evidence="7" key="1">
    <citation type="submission" date="2016-10" db="EMBL/GenBank/DDBJ databases">
        <authorList>
            <person name="Varghese N."/>
            <person name="Submissions S."/>
        </authorList>
    </citation>
    <scope>NUCLEOTIDE SEQUENCE [LARGE SCALE GENOMIC DNA]</scope>
    <source>
        <strain evidence="7">CGMCC 1.10784</strain>
    </source>
</reference>
<dbReference type="STRING" id="1045775.SAMN05216378_4200"/>
<evidence type="ECO:0000259" key="4">
    <source>
        <dbReference type="Pfam" id="PF00501"/>
    </source>
</evidence>
<dbReference type="InterPro" id="IPR020845">
    <property type="entry name" value="AMP-binding_CS"/>
</dbReference>
<evidence type="ECO:0000313" key="6">
    <source>
        <dbReference type="EMBL" id="SFE82264.1"/>
    </source>
</evidence>
<proteinExistence type="inferred from homology"/>
<feature type="domain" description="AMP-binding enzyme C-terminal" evidence="5">
    <location>
        <begin position="620"/>
        <end position="695"/>
    </location>
</feature>